<dbReference type="OrthoDB" id="5426696at2759"/>
<keyword evidence="3" id="KW-1185">Reference proteome</keyword>
<dbReference type="Proteomes" id="UP000015100">
    <property type="component" value="Unassembled WGS sequence"/>
</dbReference>
<evidence type="ECO:0000256" key="1">
    <source>
        <dbReference type="SAM" id="MobiDB-lite"/>
    </source>
</evidence>
<gene>
    <name evidence="2" type="ORF">H072_4144</name>
</gene>
<organism evidence="2 3">
    <name type="scientific">Dactylellina haptotyla (strain CBS 200.50)</name>
    <name type="common">Nematode-trapping fungus</name>
    <name type="synonym">Monacrosporium haptotylum</name>
    <dbReference type="NCBI Taxonomy" id="1284197"/>
    <lineage>
        <taxon>Eukaryota</taxon>
        <taxon>Fungi</taxon>
        <taxon>Dikarya</taxon>
        <taxon>Ascomycota</taxon>
        <taxon>Pezizomycotina</taxon>
        <taxon>Orbiliomycetes</taxon>
        <taxon>Orbiliales</taxon>
        <taxon>Orbiliaceae</taxon>
        <taxon>Dactylellina</taxon>
    </lineage>
</organism>
<dbReference type="EMBL" id="AQGS01000132">
    <property type="protein sequence ID" value="EPS41891.1"/>
    <property type="molecule type" value="Genomic_DNA"/>
</dbReference>
<comment type="caution">
    <text evidence="2">The sequence shown here is derived from an EMBL/GenBank/DDBJ whole genome shotgun (WGS) entry which is preliminary data.</text>
</comment>
<evidence type="ECO:0000313" key="3">
    <source>
        <dbReference type="Proteomes" id="UP000015100"/>
    </source>
</evidence>
<feature type="region of interest" description="Disordered" evidence="1">
    <location>
        <begin position="1"/>
        <end position="69"/>
    </location>
</feature>
<accession>S8ALD0</accession>
<protein>
    <submittedName>
        <fullName evidence="2">Uncharacterized protein</fullName>
    </submittedName>
</protein>
<reference evidence="3" key="2">
    <citation type="submission" date="2013-04" db="EMBL/GenBank/DDBJ databases">
        <title>Genomic mechanisms accounting for the adaptation to parasitism in nematode-trapping fungi.</title>
        <authorList>
            <person name="Ahren D.G."/>
        </authorList>
    </citation>
    <scope>NUCLEOTIDE SEQUENCE [LARGE SCALE GENOMIC DNA]</scope>
    <source>
        <strain evidence="3">CBS 200.50</strain>
    </source>
</reference>
<evidence type="ECO:0000313" key="2">
    <source>
        <dbReference type="EMBL" id="EPS41891.1"/>
    </source>
</evidence>
<dbReference type="HOGENOM" id="CLU_494324_0_0_1"/>
<name>S8ALD0_DACHA</name>
<dbReference type="AlphaFoldDB" id="S8ALD0"/>
<reference evidence="2 3" key="1">
    <citation type="journal article" date="2013" name="PLoS Genet.">
        <title>Genomic mechanisms accounting for the adaptation to parasitism in nematode-trapping fungi.</title>
        <authorList>
            <person name="Meerupati T."/>
            <person name="Andersson K.M."/>
            <person name="Friman E."/>
            <person name="Kumar D."/>
            <person name="Tunlid A."/>
            <person name="Ahren D."/>
        </authorList>
    </citation>
    <scope>NUCLEOTIDE SEQUENCE [LARGE SCALE GENOMIC DNA]</scope>
    <source>
        <strain evidence="2 3">CBS 200.50</strain>
    </source>
</reference>
<proteinExistence type="predicted"/>
<feature type="region of interest" description="Disordered" evidence="1">
    <location>
        <begin position="514"/>
        <end position="551"/>
    </location>
</feature>
<sequence length="551" mass="60089">MDRFHRFTFPLKSSQPPKSDKSTPKRAGIDAMADDGPPLRPFWLSREGSSELPTPPRGNQRVPSGISADRRSILSTRYQPFAPQRGDFDDLKVPVKPDERCIKCNSNIVLNPLRKKNGDINVKEARPDQIVTVPHGKGADGKPAMVEMVWSCRINRHIFPWPHPFKKPGSHDGEFGFNNPQGPRMSRAGVERYVNAIRGSMAEGDVNKAAEALRLLVSMNEGRKKESFSWLEKQKAERMASVFQKPESNKQKAGVPEVDSQTLTKDKKAIEEFLEQCSNNTNKMFSALDINDSETQNENTKVPLEYGGITLDSADSSRSASSAMMRATEPKDVVTETDLTIESRRLSYLAMLSRGLDAKENVKPESTMTNEKANIVPGAIGLASGFLKVQSPPSVRNSSKRFSLDNIVINPSDSNKASPITKSSSMDISHSGIYSATDFPSTWGHCTAAADELSHLTVSMISGDGDCSVTGVENKTPSFLTDKSNSGSIDTEGTVQQDFITAATVDTTRDKCIGTSVSDSGPGAGWDGVEINKSEDEGDGDIPVPILDFDN</sequence>